<keyword evidence="1" id="KW-0472">Membrane</keyword>
<protein>
    <recommendedName>
        <fullName evidence="3">SMODS and SLOG-associating 2TM effector domain-containing protein</fullName>
    </recommendedName>
</protein>
<feature type="transmembrane region" description="Helical" evidence="1">
    <location>
        <begin position="54"/>
        <end position="71"/>
    </location>
</feature>
<feature type="transmembrane region" description="Helical" evidence="1">
    <location>
        <begin position="83"/>
        <end position="104"/>
    </location>
</feature>
<evidence type="ECO:0000256" key="1">
    <source>
        <dbReference type="SAM" id="Phobius"/>
    </source>
</evidence>
<accession>A0AAU7YNS3</accession>
<dbReference type="NCBIfam" id="NF033632">
    <property type="entry name" value="SLATT_4"/>
    <property type="match status" value="1"/>
</dbReference>
<sequence length="233" mass="26579">MDKEKKKAQPKEKVKRIWHPSQEKILKTWGEASACYRYMHNHAYLVFKKQSMRFTLPVIVLSTITGTANFAQQSFPPSMKSSAPAIIGGLNLIAGIIATIMQFLKINELMEGCRVASLQYGKLSRTIRLELSLPIQERSCDGSAMIDTCRAEYDRLIEQSPPLPYSIIQAFEKQFPDDSEFFKPEIMHIQPIDMFISEDEMRDELKKELGAIRTGDVTPRSEFEVIIDDPKSS</sequence>
<evidence type="ECO:0008006" key="3">
    <source>
        <dbReference type="Google" id="ProtNLM"/>
    </source>
</evidence>
<name>A0AAU7YNS3_9PHYC</name>
<keyword evidence="1" id="KW-0812">Transmembrane</keyword>
<keyword evidence="1" id="KW-1133">Transmembrane helix</keyword>
<evidence type="ECO:0000313" key="2">
    <source>
        <dbReference type="EMBL" id="XCA47439.1"/>
    </source>
</evidence>
<organism evidence="2">
    <name type="scientific">Micromonas commoda virus</name>
    <dbReference type="NCBI Taxonomy" id="3057169"/>
    <lineage>
        <taxon>Viruses</taxon>
        <taxon>Varidnaviria</taxon>
        <taxon>Bamfordvirae</taxon>
        <taxon>Nucleocytoviricota</taxon>
        <taxon>Megaviricetes</taxon>
        <taxon>Algavirales</taxon>
        <taxon>Phycodnaviridae</taxon>
    </lineage>
</organism>
<dbReference type="EMBL" id="PP911589">
    <property type="protein sequence ID" value="XCA47439.1"/>
    <property type="molecule type" value="Genomic_DNA"/>
</dbReference>
<reference evidence="2" key="1">
    <citation type="submission" date="2024-06" db="EMBL/GenBank/DDBJ databases">
        <title>Evidence of context-dependent and transient costs of resisting viral infection in isolates of the marine microalga Micromonas sp. (class Mamiellophyceae).</title>
        <authorList>
            <person name="Bedi de Silva A."/>
            <person name="Schvarcz C.R."/>
            <person name="Steward G.R."/>
            <person name="Edwards K.F."/>
        </authorList>
    </citation>
    <scope>NUCLEOTIDE SEQUENCE</scope>
    <source>
        <strain evidence="2">McV-KB2</strain>
    </source>
</reference>
<proteinExistence type="predicted"/>